<dbReference type="PANTHER" id="PTHR34117:SF1">
    <property type="entry name" value="STYLE CELL-CYCLE INHIBITOR 1"/>
    <property type="match status" value="1"/>
</dbReference>
<dbReference type="EMBL" id="RWJN01000082">
    <property type="protein sequence ID" value="TCD67899.1"/>
    <property type="molecule type" value="Genomic_DNA"/>
</dbReference>
<dbReference type="InterPro" id="IPR044688">
    <property type="entry name" value="SCI-1-like"/>
</dbReference>
<dbReference type="Proteomes" id="UP000292702">
    <property type="component" value="Unassembled WGS sequence"/>
</dbReference>
<reference evidence="2 3" key="1">
    <citation type="submission" date="2018-11" db="EMBL/GenBank/DDBJ databases">
        <title>Genome assembly of Steccherinum ochraceum LE-BIN_3174, the white-rot fungus of the Steccherinaceae family (The Residual Polyporoid clade, Polyporales, Basidiomycota).</title>
        <authorList>
            <person name="Fedorova T.V."/>
            <person name="Glazunova O.A."/>
            <person name="Landesman E.O."/>
            <person name="Moiseenko K.V."/>
            <person name="Psurtseva N.V."/>
            <person name="Savinova O.S."/>
            <person name="Shakhova N.V."/>
            <person name="Tyazhelova T.V."/>
            <person name="Vasina D.V."/>
        </authorList>
    </citation>
    <scope>NUCLEOTIDE SEQUENCE [LARGE SCALE GENOMIC DNA]</scope>
    <source>
        <strain evidence="2 3">LE-BIN_3174</strain>
    </source>
</reference>
<comment type="caution">
    <text evidence="2">The sequence shown here is derived from an EMBL/GenBank/DDBJ whole genome shotgun (WGS) entry which is preliminary data.</text>
</comment>
<feature type="compositionally biased region" description="Basic and acidic residues" evidence="1">
    <location>
        <begin position="164"/>
        <end position="223"/>
    </location>
</feature>
<dbReference type="OrthoDB" id="2139939at2759"/>
<accession>A0A4R0RR48</accession>
<evidence type="ECO:0000313" key="2">
    <source>
        <dbReference type="EMBL" id="TCD67899.1"/>
    </source>
</evidence>
<dbReference type="AlphaFoldDB" id="A0A4R0RR48"/>
<feature type="region of interest" description="Disordered" evidence="1">
    <location>
        <begin position="256"/>
        <end position="284"/>
    </location>
</feature>
<sequence length="297" mass="33947">MSSHHRRSRSRDSSHSRSRSPEADLPYGAEQISESDYFLKSDEFRIWLKDEKRKYLDELSGDKARKYFRKFVKAWNRGKLTKSLYAGVDNQPASSQTAYKWSFASKASKADNAAVSAVREEVGAATYERSSHSRANNNAGPSTSRSRLLGPTLPSQSDLTLLRESQEEQEKGDRDLKRKRDRRDEKDRIEDMVGPKAVGKEALLEKKRAKRDADKSFREKGDEGLELDEDTLMGAGGSDSFKAQIARRDAARKRWEEKKFGGREDRDASTRERSEAIRQKDKDTMDMFMQLAKAKYG</sequence>
<dbReference type="PANTHER" id="PTHR34117">
    <property type="entry name" value="STYLE CELL-CYCLE INHIBITOR 1"/>
    <property type="match status" value="1"/>
</dbReference>
<protein>
    <submittedName>
        <fullName evidence="2">Uncharacterized protein</fullName>
    </submittedName>
</protein>
<proteinExistence type="predicted"/>
<evidence type="ECO:0000256" key="1">
    <source>
        <dbReference type="SAM" id="MobiDB-lite"/>
    </source>
</evidence>
<feature type="compositionally biased region" description="Polar residues" evidence="1">
    <location>
        <begin position="133"/>
        <end position="146"/>
    </location>
</feature>
<feature type="region of interest" description="Disordered" evidence="1">
    <location>
        <begin position="125"/>
        <end position="223"/>
    </location>
</feature>
<keyword evidence="3" id="KW-1185">Reference proteome</keyword>
<feature type="region of interest" description="Disordered" evidence="1">
    <location>
        <begin position="1"/>
        <end position="28"/>
    </location>
</feature>
<gene>
    <name evidence="2" type="ORF">EIP91_011833</name>
</gene>
<dbReference type="STRING" id="92696.A0A4R0RR48"/>
<evidence type="ECO:0000313" key="3">
    <source>
        <dbReference type="Proteomes" id="UP000292702"/>
    </source>
</evidence>
<name>A0A4R0RR48_9APHY</name>
<feature type="compositionally biased region" description="Basic and acidic residues" evidence="1">
    <location>
        <begin position="10"/>
        <end position="22"/>
    </location>
</feature>
<organism evidence="2 3">
    <name type="scientific">Steccherinum ochraceum</name>
    <dbReference type="NCBI Taxonomy" id="92696"/>
    <lineage>
        <taxon>Eukaryota</taxon>
        <taxon>Fungi</taxon>
        <taxon>Dikarya</taxon>
        <taxon>Basidiomycota</taxon>
        <taxon>Agaricomycotina</taxon>
        <taxon>Agaricomycetes</taxon>
        <taxon>Polyporales</taxon>
        <taxon>Steccherinaceae</taxon>
        <taxon>Steccherinum</taxon>
    </lineage>
</organism>